<dbReference type="AlphaFoldDB" id="A0A167WEG6"/>
<proteinExistence type="predicted"/>
<protein>
    <submittedName>
        <fullName evidence="1">Uncharacterized protein</fullName>
    </submittedName>
</protein>
<organism evidence="1 3">
    <name type="scientific">Athelia psychrophila</name>
    <dbReference type="NCBI Taxonomy" id="1759441"/>
    <lineage>
        <taxon>Eukaryota</taxon>
        <taxon>Fungi</taxon>
        <taxon>Dikarya</taxon>
        <taxon>Basidiomycota</taxon>
        <taxon>Agaricomycotina</taxon>
        <taxon>Agaricomycetes</taxon>
        <taxon>Agaricomycetidae</taxon>
        <taxon>Atheliales</taxon>
        <taxon>Atheliaceae</taxon>
        <taxon>Athelia</taxon>
    </lineage>
</organism>
<evidence type="ECO:0000313" key="2">
    <source>
        <dbReference type="EMBL" id="KZP16056.1"/>
    </source>
</evidence>
<feature type="non-terminal residue" evidence="1">
    <location>
        <position position="1"/>
    </location>
</feature>
<gene>
    <name evidence="2" type="ORF">FIBSPDRAFT_866284</name>
    <name evidence="1" type="ORF">FIBSPDRAFT_876920</name>
</gene>
<reference evidence="1 3" key="1">
    <citation type="journal article" date="2016" name="Mol. Biol. Evol.">
        <title>Comparative Genomics of Early-Diverging Mushroom-Forming Fungi Provides Insights into the Origins of Lignocellulose Decay Capabilities.</title>
        <authorList>
            <person name="Nagy L.G."/>
            <person name="Riley R."/>
            <person name="Tritt A."/>
            <person name="Adam C."/>
            <person name="Daum C."/>
            <person name="Floudas D."/>
            <person name="Sun H."/>
            <person name="Yadav J.S."/>
            <person name="Pangilinan J."/>
            <person name="Larsson K.H."/>
            <person name="Matsuura K."/>
            <person name="Barry K."/>
            <person name="Labutti K."/>
            <person name="Kuo R."/>
            <person name="Ohm R.A."/>
            <person name="Bhattacharya S.S."/>
            <person name="Shirouzu T."/>
            <person name="Yoshinaga Y."/>
            <person name="Martin F.M."/>
            <person name="Grigoriev I.V."/>
            <person name="Hibbett D.S."/>
        </authorList>
    </citation>
    <scope>NUCLEOTIDE SEQUENCE [LARGE SCALE GENOMIC DNA]</scope>
    <source>
        <strain evidence="1 3">CBS 109695</strain>
    </source>
</reference>
<keyword evidence="3" id="KW-1185">Reference proteome</keyword>
<evidence type="ECO:0000313" key="3">
    <source>
        <dbReference type="Proteomes" id="UP000076532"/>
    </source>
</evidence>
<accession>A0A167WEG6</accession>
<dbReference type="EMBL" id="KV417808">
    <property type="protein sequence ID" value="KZP06004.1"/>
    <property type="molecule type" value="Genomic_DNA"/>
</dbReference>
<dbReference type="EMBL" id="KV417597">
    <property type="protein sequence ID" value="KZP16056.1"/>
    <property type="molecule type" value="Genomic_DNA"/>
</dbReference>
<evidence type="ECO:0000313" key="1">
    <source>
        <dbReference type="EMBL" id="KZP06004.1"/>
    </source>
</evidence>
<dbReference type="Proteomes" id="UP000076532">
    <property type="component" value="Unassembled WGS sequence"/>
</dbReference>
<sequence length="68" mass="7812">IRPPNKSLLRCGGELRSPVRATRDTEGWAIRGLVSRRLQYKLLYVSTFRCPIHALPPGRRPNHPPQRV</sequence>
<name>A0A167WEG6_9AGAM</name>
<feature type="non-terminal residue" evidence="1">
    <location>
        <position position="68"/>
    </location>
</feature>